<dbReference type="OrthoDB" id="3218228at2"/>
<dbReference type="EMBL" id="PJAF01000004">
    <property type="protein sequence ID" value="PKF69376.1"/>
    <property type="molecule type" value="Genomic_DNA"/>
</dbReference>
<evidence type="ECO:0000259" key="2">
    <source>
        <dbReference type="SMART" id="SM00943"/>
    </source>
</evidence>
<sequence>MRVGPLKGKIPLTPHGHKDFTCNQDQIEAWWQRWPNANIGARVPTGHVVIDIDPRNGGDTTWANLIRGHRLPATLSVLTGSGGWHHWYRLPHSGPVRKELGPGIDLKTHSGYLVMPRSLHPTTGRPYLVCPFRPTPALLPNFLIPHVYKPTAPLHSPTRALPPISAGRKAEGLLQAVAQAKEGSRNQVLFWAACRAAEAGLRLDERLLQAALHAGLSEAEATRTIYSAHQQQGGAAA</sequence>
<dbReference type="InterPro" id="IPR014820">
    <property type="entry name" value="PriCT_1"/>
</dbReference>
<accession>A0A2N0X9H9</accession>
<dbReference type="CDD" id="cd04859">
    <property type="entry name" value="Prim_Pol"/>
    <property type="match status" value="1"/>
</dbReference>
<dbReference type="Pfam" id="PF09250">
    <property type="entry name" value="Prim-Pol"/>
    <property type="match status" value="1"/>
</dbReference>
<dbReference type="SMART" id="SM00942">
    <property type="entry name" value="PriCT_1"/>
    <property type="match status" value="1"/>
</dbReference>
<name>A0A2N0X9H9_9CORY</name>
<evidence type="ECO:0000313" key="4">
    <source>
        <dbReference type="Proteomes" id="UP000233249"/>
    </source>
</evidence>
<dbReference type="InterPro" id="IPR015330">
    <property type="entry name" value="DNA_primase/pol_bifunc_N"/>
</dbReference>
<evidence type="ECO:0000259" key="1">
    <source>
        <dbReference type="SMART" id="SM00942"/>
    </source>
</evidence>
<comment type="caution">
    <text evidence="3">The sequence shown here is derived from an EMBL/GenBank/DDBJ whole genome shotgun (WGS) entry which is preliminary data.</text>
</comment>
<feature type="domain" description="Primase C-terminal 1" evidence="1">
    <location>
        <begin position="174"/>
        <end position="234"/>
    </location>
</feature>
<organism evidence="3 4">
    <name type="scientific">Corynebacterium mastitidis</name>
    <dbReference type="NCBI Taxonomy" id="161890"/>
    <lineage>
        <taxon>Bacteria</taxon>
        <taxon>Bacillati</taxon>
        <taxon>Actinomycetota</taxon>
        <taxon>Actinomycetes</taxon>
        <taxon>Mycobacteriales</taxon>
        <taxon>Corynebacteriaceae</taxon>
        <taxon>Corynebacterium</taxon>
    </lineage>
</organism>
<feature type="domain" description="DNA primase/polymerase bifunctional N-terminal" evidence="2">
    <location>
        <begin position="2"/>
        <end position="143"/>
    </location>
</feature>
<protein>
    <submittedName>
        <fullName evidence="3">DNA primase</fullName>
    </submittedName>
</protein>
<dbReference type="AlphaFoldDB" id="A0A2N0X9H9"/>
<dbReference type="SUPFAM" id="SSF56747">
    <property type="entry name" value="Prim-pol domain"/>
    <property type="match status" value="1"/>
</dbReference>
<evidence type="ECO:0000313" key="3">
    <source>
        <dbReference type="EMBL" id="PKF69376.1"/>
    </source>
</evidence>
<dbReference type="SMART" id="SM00943">
    <property type="entry name" value="Prim-Pol"/>
    <property type="match status" value="1"/>
</dbReference>
<reference evidence="3 4" key="1">
    <citation type="submission" date="2017-12" db="EMBL/GenBank/DDBJ databases">
        <title>Corynebacterium mastitidis 16-1433 Genome.</title>
        <authorList>
            <person name="Gulvik C.A."/>
        </authorList>
    </citation>
    <scope>NUCLEOTIDE SEQUENCE [LARGE SCALE GENOMIC DNA]</scope>
    <source>
        <strain evidence="3 4">16-1433</strain>
    </source>
</reference>
<gene>
    <name evidence="3" type="ORF">CXB45_02375</name>
</gene>
<dbReference type="Proteomes" id="UP000233249">
    <property type="component" value="Unassembled WGS sequence"/>
</dbReference>
<proteinExistence type="predicted"/>